<dbReference type="Pfam" id="PF00005">
    <property type="entry name" value="ABC_tran"/>
    <property type="match status" value="1"/>
</dbReference>
<dbReference type="InterPro" id="IPR003593">
    <property type="entry name" value="AAA+_ATPase"/>
</dbReference>
<dbReference type="PANTHER" id="PTHR42798:SF2">
    <property type="entry name" value="ABC TRANSPORTER ATP-BINDING PROTEIN MG467-RELATED"/>
    <property type="match status" value="1"/>
</dbReference>
<evidence type="ECO:0000256" key="3">
    <source>
        <dbReference type="ARBA" id="ARBA00022741"/>
    </source>
</evidence>
<dbReference type="Proteomes" id="UP000049127">
    <property type="component" value="Unassembled WGS sequence"/>
</dbReference>
<evidence type="ECO:0000313" key="6">
    <source>
        <dbReference type="EMBL" id="CEQ02908.1"/>
    </source>
</evidence>
<dbReference type="EC" id="3.6.3.-" evidence="6"/>
<dbReference type="GO" id="GO:0016887">
    <property type="term" value="F:ATP hydrolysis activity"/>
    <property type="evidence" value="ECO:0007669"/>
    <property type="project" value="InterPro"/>
</dbReference>
<dbReference type="PROSITE" id="PS00211">
    <property type="entry name" value="ABC_TRANSPORTER_1"/>
    <property type="match status" value="1"/>
</dbReference>
<dbReference type="RefSeq" id="WP_055341455.1">
    <property type="nucleotide sequence ID" value="NZ_CDNM01000003.1"/>
</dbReference>
<protein>
    <submittedName>
        <fullName evidence="6">ABC transporter</fullName>
        <ecNumber evidence="6">3.6.3.-</ecNumber>
    </submittedName>
</protein>
<proteinExistence type="inferred from homology"/>
<dbReference type="GO" id="GO:0005524">
    <property type="term" value="F:ATP binding"/>
    <property type="evidence" value="ECO:0007669"/>
    <property type="project" value="UniProtKB-KW"/>
</dbReference>
<keyword evidence="4" id="KW-0067">ATP-binding</keyword>
<keyword evidence="3" id="KW-0547">Nucleotide-binding</keyword>
<dbReference type="CDD" id="cd03255">
    <property type="entry name" value="ABC_MJ0796_LolCDE_FtsE"/>
    <property type="match status" value="1"/>
</dbReference>
<name>A0A0C7R0Y8_PARSO</name>
<evidence type="ECO:0000256" key="1">
    <source>
        <dbReference type="ARBA" id="ARBA00005417"/>
    </source>
</evidence>
<sequence length="232" mass="25531">MFIKTSNLCKSYKTEDVETIALKNANISLDKGDIGVILGPSGSGKSTLMNILGGLDRGDSGQAIVDGVDILKLSDDELVEYRREKTGFIFQSYNLMPHLTVLENIEIIENISKSPLDINEVLQAVGLINKANRFPKELSGGEQQRVAIARAVIKNPAILFCDELTGALDYNSAIDVLSLIQEINRTFNTTILIITHNASISAMANKIYKFRSGEVSDFIINNNPVDAREVKW</sequence>
<feature type="domain" description="ABC transporter" evidence="5">
    <location>
        <begin position="3"/>
        <end position="232"/>
    </location>
</feature>
<evidence type="ECO:0000259" key="5">
    <source>
        <dbReference type="PROSITE" id="PS50893"/>
    </source>
</evidence>
<dbReference type="OrthoDB" id="9802264at2"/>
<comment type="similarity">
    <text evidence="1">Belongs to the ABC transporter superfamily.</text>
</comment>
<gene>
    <name evidence="6" type="primary">lolD_5</name>
    <name evidence="6" type="ORF">R28058_06411</name>
</gene>
<dbReference type="EMBL" id="CEKZ01000003">
    <property type="protein sequence ID" value="CEQ02908.1"/>
    <property type="molecule type" value="Genomic_DNA"/>
</dbReference>
<dbReference type="PANTHER" id="PTHR42798">
    <property type="entry name" value="LIPOPROTEIN-RELEASING SYSTEM ATP-BINDING PROTEIN LOLD"/>
    <property type="match status" value="1"/>
</dbReference>
<organism evidence="6 7">
    <name type="scientific">Paraclostridium sordellii</name>
    <name type="common">Clostridium sordellii</name>
    <dbReference type="NCBI Taxonomy" id="1505"/>
    <lineage>
        <taxon>Bacteria</taxon>
        <taxon>Bacillati</taxon>
        <taxon>Bacillota</taxon>
        <taxon>Clostridia</taxon>
        <taxon>Peptostreptococcales</taxon>
        <taxon>Peptostreptococcaceae</taxon>
        <taxon>Paraclostridium</taxon>
    </lineage>
</organism>
<evidence type="ECO:0000313" key="7">
    <source>
        <dbReference type="Proteomes" id="UP000049127"/>
    </source>
</evidence>
<evidence type="ECO:0000256" key="2">
    <source>
        <dbReference type="ARBA" id="ARBA00022448"/>
    </source>
</evidence>
<keyword evidence="2" id="KW-0813">Transport</keyword>
<dbReference type="InterPro" id="IPR027417">
    <property type="entry name" value="P-loop_NTPase"/>
</dbReference>
<dbReference type="SUPFAM" id="SSF52540">
    <property type="entry name" value="P-loop containing nucleoside triphosphate hydrolases"/>
    <property type="match status" value="1"/>
</dbReference>
<reference evidence="6 7" key="1">
    <citation type="submission" date="2015-01" db="EMBL/GenBank/DDBJ databases">
        <authorList>
            <person name="Aslett A.Martin."/>
            <person name="De Silva Nishadi"/>
        </authorList>
    </citation>
    <scope>NUCLEOTIDE SEQUENCE [LARGE SCALE GENOMIC DNA]</scope>
    <source>
        <strain evidence="6 7">R28058</strain>
    </source>
</reference>
<dbReference type="Gene3D" id="3.40.50.300">
    <property type="entry name" value="P-loop containing nucleotide triphosphate hydrolases"/>
    <property type="match status" value="1"/>
</dbReference>
<keyword evidence="6" id="KW-0378">Hydrolase</keyword>
<dbReference type="SMART" id="SM00382">
    <property type="entry name" value="AAA"/>
    <property type="match status" value="1"/>
</dbReference>
<dbReference type="PROSITE" id="PS50893">
    <property type="entry name" value="ABC_TRANSPORTER_2"/>
    <property type="match status" value="1"/>
</dbReference>
<dbReference type="InterPro" id="IPR003439">
    <property type="entry name" value="ABC_transporter-like_ATP-bd"/>
</dbReference>
<accession>A0A0C7R0Y8</accession>
<evidence type="ECO:0000256" key="4">
    <source>
        <dbReference type="ARBA" id="ARBA00022840"/>
    </source>
</evidence>
<dbReference type="InterPro" id="IPR017871">
    <property type="entry name" value="ABC_transporter-like_CS"/>
</dbReference>
<dbReference type="InterPro" id="IPR017911">
    <property type="entry name" value="MacB-like_ATP-bd"/>
</dbReference>
<dbReference type="AlphaFoldDB" id="A0A0C7R0Y8"/>